<dbReference type="EMBL" id="JAHRVA010000002">
    <property type="protein sequence ID" value="MBV2143237.1"/>
    <property type="molecule type" value="Genomic_DNA"/>
</dbReference>
<organism evidence="1 2">
    <name type="scientific">Falsochrobactrum tianjinense</name>
    <dbReference type="NCBI Taxonomy" id="2706015"/>
    <lineage>
        <taxon>Bacteria</taxon>
        <taxon>Pseudomonadati</taxon>
        <taxon>Pseudomonadota</taxon>
        <taxon>Alphaproteobacteria</taxon>
        <taxon>Hyphomicrobiales</taxon>
        <taxon>Brucellaceae</taxon>
        <taxon>Falsochrobactrum</taxon>
    </lineage>
</organism>
<dbReference type="Proteomes" id="UP000752297">
    <property type="component" value="Unassembled WGS sequence"/>
</dbReference>
<evidence type="ECO:0000313" key="1">
    <source>
        <dbReference type="EMBL" id="MBV2143237.1"/>
    </source>
</evidence>
<evidence type="ECO:0000313" key="2">
    <source>
        <dbReference type="Proteomes" id="UP000752297"/>
    </source>
</evidence>
<dbReference type="AlphaFoldDB" id="A0A949PMA0"/>
<name>A0A949PMA0_9HYPH</name>
<sequence length="93" mass="10809">MPFSRDYYFKRFNTAELEMLQAAYLKSCQVLGRCSVTSPQKDEMAREIIQIYECGIFNPDKIAQLMLQVESVKSKPLIKQVFEQPFILPAKRA</sequence>
<accession>A0A949PMA0</accession>
<protein>
    <submittedName>
        <fullName evidence="1">Uncharacterized protein</fullName>
    </submittedName>
</protein>
<reference evidence="1 2" key="1">
    <citation type="submission" date="2021-06" db="EMBL/GenBank/DDBJ databases">
        <title>Falsochrobactrum tianjin sp.nov., a new petroleum-degrading bacteria isolated from oily soils.</title>
        <authorList>
            <person name="Chen G."/>
            <person name="Chen H."/>
            <person name="Tian J."/>
            <person name="Qing J."/>
            <person name="Zhong L."/>
            <person name="Ma W."/>
            <person name="Song Y."/>
            <person name="Cui X."/>
            <person name="Yan B."/>
        </authorList>
    </citation>
    <scope>NUCLEOTIDE SEQUENCE [LARGE SCALE GENOMIC DNA]</scope>
    <source>
        <strain evidence="1 2">TDYN1</strain>
    </source>
</reference>
<comment type="caution">
    <text evidence="1">The sequence shown here is derived from an EMBL/GenBank/DDBJ whole genome shotgun (WGS) entry which is preliminary data.</text>
</comment>
<keyword evidence="2" id="KW-1185">Reference proteome</keyword>
<gene>
    <name evidence="1" type="ORF">KUG47_06975</name>
</gene>
<dbReference type="RefSeq" id="WP_217677228.1">
    <property type="nucleotide sequence ID" value="NZ_JAHRVA010000002.1"/>
</dbReference>
<proteinExistence type="predicted"/>